<name>A0A412MBZ0_9FIRM</name>
<gene>
    <name evidence="1" type="ORF">DWX53_13170</name>
</gene>
<dbReference type="PANTHER" id="PTHR30217:SF10">
    <property type="entry name" value="23S RRNA 5-HYDROXYCYTIDINE C2501 SYNTHASE"/>
    <property type="match status" value="1"/>
</dbReference>
<comment type="caution">
    <text evidence="1">The sequence shown here is derived from an EMBL/GenBank/DDBJ whole genome shotgun (WGS) entry which is preliminary data.</text>
</comment>
<dbReference type="PANTHER" id="PTHR30217">
    <property type="entry name" value="PEPTIDASE U32 FAMILY"/>
    <property type="match status" value="1"/>
</dbReference>
<dbReference type="InterPro" id="IPR051454">
    <property type="entry name" value="RNA/ubiquinone_mod_enzymes"/>
</dbReference>
<dbReference type="RefSeq" id="WP_021739033.1">
    <property type="nucleotide sequence ID" value="NZ_QRWH01000016.1"/>
</dbReference>
<dbReference type="GeneID" id="42786466"/>
<reference evidence="1 2" key="1">
    <citation type="submission" date="2018-08" db="EMBL/GenBank/DDBJ databases">
        <title>A genome reference for cultivated species of the human gut microbiota.</title>
        <authorList>
            <person name="Zou Y."/>
            <person name="Xue W."/>
            <person name="Luo G."/>
        </authorList>
    </citation>
    <scope>NUCLEOTIDE SEQUENCE [LARGE SCALE GENOMIC DNA]</scope>
    <source>
        <strain evidence="1 2">AF19-4AC</strain>
    </source>
</reference>
<evidence type="ECO:0000313" key="2">
    <source>
        <dbReference type="Proteomes" id="UP000283630"/>
    </source>
</evidence>
<proteinExistence type="predicted"/>
<dbReference type="Proteomes" id="UP000283630">
    <property type="component" value="Unassembled WGS sequence"/>
</dbReference>
<dbReference type="AlphaFoldDB" id="A0A412MBZ0"/>
<evidence type="ECO:0008006" key="3">
    <source>
        <dbReference type="Google" id="ProtNLM"/>
    </source>
</evidence>
<evidence type="ECO:0000313" key="1">
    <source>
        <dbReference type="EMBL" id="RGT07167.1"/>
    </source>
</evidence>
<dbReference type="EMBL" id="QRWH01000016">
    <property type="protein sequence ID" value="RGT07167.1"/>
    <property type="molecule type" value="Genomic_DNA"/>
</dbReference>
<sequence length="355" mass="41569">MSKSKLTIPCQWDINVIKKILTFTAKKDIEIVEMYGALSNGKLPQGREKSIAHHTTREEARKIKLFLESQKIQFAYLINTPINMQMYDELEEELEWIINVFKADSLTISSLELFRFIRKKYPTVRINVSTIAGIKTVADIEPYISLKPSKIIAHHDLNRNFVELTNVITFLKGKNIDFEIMLNESCLRRCPFREQHYDALGKGITDRSFHMKCNTIKIQKPYQLLMANFVRPEDLVMYENIGVKLFKITGRSKPIGWLEEVVFAYLNRQYNGNLFRLLGTDPILEVENKIYIANSALNGFLETYPKSGNISEEKNYCEQWINKLYLNKKFRVENLHVQSYLDKNNLRFLIEDSIY</sequence>
<accession>A0A412MBZ0</accession>
<protein>
    <recommendedName>
        <fullName evidence="3">U32 family peptidase</fullName>
    </recommendedName>
</protein>
<organism evidence="1 2">
    <name type="scientific">Dorea formicigenerans</name>
    <dbReference type="NCBI Taxonomy" id="39486"/>
    <lineage>
        <taxon>Bacteria</taxon>
        <taxon>Bacillati</taxon>
        <taxon>Bacillota</taxon>
        <taxon>Clostridia</taxon>
        <taxon>Lachnospirales</taxon>
        <taxon>Lachnospiraceae</taxon>
        <taxon>Dorea</taxon>
    </lineage>
</organism>